<organism evidence="1 2">
    <name type="scientific">Aromia moschata</name>
    <dbReference type="NCBI Taxonomy" id="1265417"/>
    <lineage>
        <taxon>Eukaryota</taxon>
        <taxon>Metazoa</taxon>
        <taxon>Ecdysozoa</taxon>
        <taxon>Arthropoda</taxon>
        <taxon>Hexapoda</taxon>
        <taxon>Insecta</taxon>
        <taxon>Pterygota</taxon>
        <taxon>Neoptera</taxon>
        <taxon>Endopterygota</taxon>
        <taxon>Coleoptera</taxon>
        <taxon>Polyphaga</taxon>
        <taxon>Cucujiformia</taxon>
        <taxon>Chrysomeloidea</taxon>
        <taxon>Cerambycidae</taxon>
        <taxon>Cerambycinae</taxon>
        <taxon>Callichromatini</taxon>
        <taxon>Aromia</taxon>
    </lineage>
</organism>
<name>A0AAV8XBU6_9CUCU</name>
<keyword evidence="2" id="KW-1185">Reference proteome</keyword>
<dbReference type="PANTHER" id="PTHR11012">
    <property type="entry name" value="PROTEIN KINASE-LIKE DOMAIN-CONTAINING"/>
    <property type="match status" value="1"/>
</dbReference>
<dbReference type="Proteomes" id="UP001162162">
    <property type="component" value="Unassembled WGS sequence"/>
</dbReference>
<protein>
    <submittedName>
        <fullName evidence="1">Uncharacterized protein</fullName>
    </submittedName>
</protein>
<dbReference type="PANTHER" id="PTHR11012:SF55">
    <property type="entry name" value="BHLH DOMAIN-CONTAINING PROTEIN"/>
    <property type="match status" value="1"/>
</dbReference>
<sequence length="171" mass="19160">MSKHNLEKLEELLAQLIGENRKIASVKITRLTAPGENYGGLLLGVDVTLKNNDGKEEELNVVAKCIPVNLFLREVFDIQVSVKKEIAFYDTVVPTLRQFQEEQGVENVMDFFPRIYGSRLNLNGSDVVDENSAIILENLVKSGKVAKIIFVPFEETNAQDGEDKAHQSRVN</sequence>
<comment type="caution">
    <text evidence="1">The sequence shown here is derived from an EMBL/GenBank/DDBJ whole genome shotgun (WGS) entry which is preliminary data.</text>
</comment>
<dbReference type="Pfam" id="PF02958">
    <property type="entry name" value="EcKL"/>
    <property type="match status" value="1"/>
</dbReference>
<gene>
    <name evidence="1" type="ORF">NQ318_000156</name>
</gene>
<evidence type="ECO:0000313" key="2">
    <source>
        <dbReference type="Proteomes" id="UP001162162"/>
    </source>
</evidence>
<dbReference type="EMBL" id="JAPWTK010000763">
    <property type="protein sequence ID" value="KAJ8936278.1"/>
    <property type="molecule type" value="Genomic_DNA"/>
</dbReference>
<reference evidence="1" key="1">
    <citation type="journal article" date="2023" name="Insect Mol. Biol.">
        <title>Genome sequencing provides insights into the evolution of gene families encoding plant cell wall-degrading enzymes in longhorned beetles.</title>
        <authorList>
            <person name="Shin N.R."/>
            <person name="Okamura Y."/>
            <person name="Kirsch R."/>
            <person name="Pauchet Y."/>
        </authorList>
    </citation>
    <scope>NUCLEOTIDE SEQUENCE</scope>
    <source>
        <strain evidence="1">AMC_N1</strain>
    </source>
</reference>
<dbReference type="AlphaFoldDB" id="A0AAV8XBU6"/>
<accession>A0AAV8XBU6</accession>
<dbReference type="InterPro" id="IPR004119">
    <property type="entry name" value="EcKL"/>
</dbReference>
<proteinExistence type="predicted"/>
<evidence type="ECO:0000313" key="1">
    <source>
        <dbReference type="EMBL" id="KAJ8936278.1"/>
    </source>
</evidence>